<dbReference type="PATRIC" id="fig|455.5.peg.1289"/>
<dbReference type="Gene3D" id="3.40.220.10">
    <property type="entry name" value="Leucine Aminopeptidase, subunit E, domain 1"/>
    <property type="match status" value="1"/>
</dbReference>
<dbReference type="EMBL" id="LNYG01000013">
    <property type="protein sequence ID" value="KTD07026.1"/>
    <property type="molecule type" value="Genomic_DNA"/>
</dbReference>
<dbReference type="Pfam" id="PF10021">
    <property type="entry name" value="PARG_cat_microb"/>
    <property type="match status" value="1"/>
</dbReference>
<dbReference type="AlphaFoldDB" id="A0A0W0UGJ6"/>
<evidence type="ECO:0000313" key="5">
    <source>
        <dbReference type="Proteomes" id="UP000093336"/>
    </source>
</evidence>
<comment type="caution">
    <text evidence="2">The sequence shown here is derived from an EMBL/GenBank/DDBJ whole genome shotgun (WGS) entry which is preliminary data.</text>
</comment>
<sequence length="553" mass="63071">MAVTIPNKFIEAFNSVQFAKDYEDARKDNDRDRLNAMRKAIQEQTLEITAPLDSHPAKIVTSEIKQISAKIPEAKQEVEESKEKINHKTKIRVVQQDCLYAAQELYRETGRIATVLNMANEHHKGGGYLNGMGAQEEDLFRRTTIVKHLNPQAYNREEGFGGDNKALYSSNVEVFRYGADKGYAFLPEKEQFPINVIWSAAFDLNRKELKYRQPAYRQEYLARTRQRIRAQFDAALQNNQRDLILSAFGCGAFGNDPKTIAKLYKEVLAEPAFEGQFETVTFAIVPNPMQQHDNYLPFKSVFDLNVHQKEFIRPDIGARTTIAANLMNILEAAPQSALKNKQCLPSLEINAQGELVLLIEQDKSYNEQGINYSSKNTTEVLSQYFYVQGYAYSAEELATPEHREINNTTKLYSHKIVLQNPWDVLKLVCSDLNCSTEYWNILYKDHLQYSPFGKLQGVIADKIMQIRKDKSFFQSFSSTLLGENNPLIPVLEDLHKRIPTEFNGGNLEALFNKIDSTKLKPNHKAILANLETELLALQYNMSNPSSTVMKINS</sequence>
<dbReference type="InterPro" id="IPR019261">
    <property type="entry name" value="PARG_cat_microbial"/>
</dbReference>
<protein>
    <submittedName>
        <fullName evidence="3">TIGR02452 family protein</fullName>
    </submittedName>
</protein>
<dbReference type="OrthoDB" id="9806181at2"/>
<dbReference type="Proteomes" id="UP000054715">
    <property type="component" value="Unassembled WGS sequence"/>
</dbReference>
<reference evidence="3 5" key="2">
    <citation type="submission" date="2016-05" db="EMBL/GenBank/DDBJ databases">
        <authorList>
            <person name="Prochazka B."/>
            <person name="Indra A."/>
            <person name="Hasenberger P."/>
            <person name="Blaschitz M."/>
            <person name="Wagner L."/>
            <person name="Wewalka G."/>
            <person name="Sorschag S."/>
            <person name="Schmid D."/>
            <person name="Ruppitsch W."/>
        </authorList>
    </citation>
    <scope>NUCLEOTIDE SEQUENCE [LARGE SCALE GENOMIC DNA]</scope>
    <source>
        <strain evidence="3 5">974010_12</strain>
    </source>
</reference>
<dbReference type="SUPFAM" id="SSF52949">
    <property type="entry name" value="Macro domain-like"/>
    <property type="match status" value="1"/>
</dbReference>
<dbReference type="InterPro" id="IPR043472">
    <property type="entry name" value="Macro_dom-like"/>
</dbReference>
<name>A0A0W0UGJ6_9GAMM</name>
<accession>A0A0W0UGJ6</accession>
<dbReference type="EMBL" id="LYOZ01000053">
    <property type="protein sequence ID" value="OCH96744.1"/>
    <property type="molecule type" value="Genomic_DNA"/>
</dbReference>
<gene>
    <name evidence="3" type="ORF">A8135_06195</name>
    <name evidence="2" type="ORF">Ljam_1221</name>
</gene>
<evidence type="ECO:0000259" key="1">
    <source>
        <dbReference type="Pfam" id="PF10021"/>
    </source>
</evidence>
<keyword evidence="5" id="KW-1185">Reference proteome</keyword>
<reference evidence="2 4" key="1">
    <citation type="submission" date="2015-11" db="EMBL/GenBank/DDBJ databases">
        <title>Genomic analysis of 38 Legionella species identifies large and diverse effector repertoires.</title>
        <authorList>
            <person name="Burstein D."/>
            <person name="Amaro F."/>
            <person name="Zusman T."/>
            <person name="Lifshitz Z."/>
            <person name="Cohen O."/>
            <person name="Gilbert J.A."/>
            <person name="Pupko T."/>
            <person name="Shuman H.A."/>
            <person name="Segal G."/>
        </authorList>
    </citation>
    <scope>NUCLEOTIDE SEQUENCE [LARGE SCALE GENOMIC DNA]</scope>
    <source>
        <strain evidence="2 4">JA-26-G1-E2</strain>
    </source>
</reference>
<dbReference type="InterPro" id="IPR012664">
    <property type="entry name" value="CHP02452"/>
</dbReference>
<evidence type="ECO:0000313" key="3">
    <source>
        <dbReference type="EMBL" id="OCH96744.1"/>
    </source>
</evidence>
<dbReference type="PANTHER" id="PTHR35596:SF1">
    <property type="entry name" value="MICROBIAL-TYPE PARG CATALYTIC DOMAIN-CONTAINING PROTEIN"/>
    <property type="match status" value="1"/>
</dbReference>
<dbReference type="STRING" id="455.Ljam_1221"/>
<organism evidence="2 4">
    <name type="scientific">Legionella jamestowniensis</name>
    <dbReference type="NCBI Taxonomy" id="455"/>
    <lineage>
        <taxon>Bacteria</taxon>
        <taxon>Pseudomonadati</taxon>
        <taxon>Pseudomonadota</taxon>
        <taxon>Gammaproteobacteria</taxon>
        <taxon>Legionellales</taxon>
        <taxon>Legionellaceae</taxon>
        <taxon>Legionella</taxon>
    </lineage>
</organism>
<dbReference type="PANTHER" id="PTHR35596">
    <property type="entry name" value="DUF2263 DOMAIN-CONTAINING PROTEIN"/>
    <property type="match status" value="1"/>
</dbReference>
<evidence type="ECO:0000313" key="4">
    <source>
        <dbReference type="Proteomes" id="UP000054715"/>
    </source>
</evidence>
<proteinExistence type="predicted"/>
<dbReference type="RefSeq" id="WP_058449245.1">
    <property type="nucleotide sequence ID" value="NZ_CAAAJF010000010.1"/>
</dbReference>
<dbReference type="NCBIfam" id="TIGR02452">
    <property type="entry name" value="TIGR02452 family protein"/>
    <property type="match status" value="1"/>
</dbReference>
<dbReference type="Proteomes" id="UP000093336">
    <property type="component" value="Unassembled WGS sequence"/>
</dbReference>
<evidence type="ECO:0000313" key="2">
    <source>
        <dbReference type="EMBL" id="KTD07026.1"/>
    </source>
</evidence>
<feature type="domain" description="Microbial-type PARG catalytic" evidence="1">
    <location>
        <begin position="77"/>
        <end position="176"/>
    </location>
</feature>